<keyword evidence="4" id="KW-0804">Transcription</keyword>
<dbReference type="PANTHER" id="PTHR30537:SF5">
    <property type="entry name" value="HTH-TYPE TRANSCRIPTIONAL ACTIVATOR TTDR-RELATED"/>
    <property type="match status" value="1"/>
</dbReference>
<evidence type="ECO:0000256" key="1">
    <source>
        <dbReference type="ARBA" id="ARBA00009437"/>
    </source>
</evidence>
<keyword evidence="2" id="KW-0805">Transcription regulation</keyword>
<organism evidence="6 7">
    <name type="scientific">Acetobacter nitrogenifigens DSM 23921 = NBRC 105050</name>
    <dbReference type="NCBI Taxonomy" id="1120919"/>
    <lineage>
        <taxon>Bacteria</taxon>
        <taxon>Pseudomonadati</taxon>
        <taxon>Pseudomonadota</taxon>
        <taxon>Alphaproteobacteria</taxon>
        <taxon>Acetobacterales</taxon>
        <taxon>Acetobacteraceae</taxon>
        <taxon>Acetobacter</taxon>
    </lineage>
</organism>
<gene>
    <name evidence="6" type="ORF">ANI02nite_06630</name>
</gene>
<dbReference type="RefSeq" id="WP_026396867.1">
    <property type="nucleotide sequence ID" value="NZ_AUBI01000002.1"/>
</dbReference>
<dbReference type="InterPro" id="IPR058163">
    <property type="entry name" value="LysR-type_TF_proteobact-type"/>
</dbReference>
<comment type="similarity">
    <text evidence="1">Belongs to the LysR transcriptional regulatory family.</text>
</comment>
<dbReference type="InterPro" id="IPR005119">
    <property type="entry name" value="LysR_subst-bd"/>
</dbReference>
<evidence type="ECO:0000259" key="5">
    <source>
        <dbReference type="PROSITE" id="PS50931"/>
    </source>
</evidence>
<feature type="domain" description="HTH lysR-type" evidence="5">
    <location>
        <begin position="4"/>
        <end position="61"/>
    </location>
</feature>
<evidence type="ECO:0000256" key="4">
    <source>
        <dbReference type="ARBA" id="ARBA00023163"/>
    </source>
</evidence>
<dbReference type="SUPFAM" id="SSF46785">
    <property type="entry name" value="Winged helix' DNA-binding domain"/>
    <property type="match status" value="1"/>
</dbReference>
<evidence type="ECO:0000256" key="3">
    <source>
        <dbReference type="ARBA" id="ARBA00023125"/>
    </source>
</evidence>
<dbReference type="STRING" id="1120919.GCA_000429165_00682"/>
<dbReference type="FunFam" id="1.10.10.10:FF:000001">
    <property type="entry name" value="LysR family transcriptional regulator"/>
    <property type="match status" value="1"/>
</dbReference>
<dbReference type="PROSITE" id="PS50931">
    <property type="entry name" value="HTH_LYSR"/>
    <property type="match status" value="1"/>
</dbReference>
<dbReference type="Gene3D" id="3.40.190.290">
    <property type="match status" value="1"/>
</dbReference>
<evidence type="ECO:0000256" key="2">
    <source>
        <dbReference type="ARBA" id="ARBA00023015"/>
    </source>
</evidence>
<dbReference type="Pfam" id="PF00126">
    <property type="entry name" value="HTH_1"/>
    <property type="match status" value="1"/>
</dbReference>
<dbReference type="AlphaFoldDB" id="A0A511X763"/>
<dbReference type="GO" id="GO:0006351">
    <property type="term" value="P:DNA-templated transcription"/>
    <property type="evidence" value="ECO:0007669"/>
    <property type="project" value="TreeGrafter"/>
</dbReference>
<dbReference type="GO" id="GO:0043565">
    <property type="term" value="F:sequence-specific DNA binding"/>
    <property type="evidence" value="ECO:0007669"/>
    <property type="project" value="TreeGrafter"/>
</dbReference>
<dbReference type="OrthoDB" id="9812435at2"/>
<protein>
    <submittedName>
        <fullName evidence="6">Transcriptional regulator</fullName>
    </submittedName>
</protein>
<accession>A0A511X763</accession>
<dbReference type="EMBL" id="BJYF01000003">
    <property type="protein sequence ID" value="GEN58779.1"/>
    <property type="molecule type" value="Genomic_DNA"/>
</dbReference>
<dbReference type="Gene3D" id="1.10.10.10">
    <property type="entry name" value="Winged helix-like DNA-binding domain superfamily/Winged helix DNA-binding domain"/>
    <property type="match status" value="1"/>
</dbReference>
<evidence type="ECO:0000313" key="6">
    <source>
        <dbReference type="EMBL" id="GEN58779.1"/>
    </source>
</evidence>
<dbReference type="PRINTS" id="PR00039">
    <property type="entry name" value="HTHLYSR"/>
</dbReference>
<sequence>MKLPDFEAWAIFAKVVEFGSFARAANELRLSKPTISKAVSRLERDLNVSLLNRTSRQLALTEAGRHALEHANRILAEGERAEMEAREGASAPRGLVRIAAPMTFGVQHLAPILPDFLEAYPEIDVAVDFSDSLIDLVGGGYDVAVRIASLTDSSLRARRLCAVRLLLVAAPDFLDRQGGPTHPAQLSDIQGMVYTNVTAPGVFKMRHVDGEEFVIQQSARLSANNAEAFAPALLRGLGLAFLPEFMVWNELQSGQLVHVLPDWNISPIALHLLTPPSPLRPTRVSVLLDFLAERFREAPWARPLPTRSAG</sequence>
<keyword evidence="3" id="KW-0238">DNA-binding</keyword>
<dbReference type="InterPro" id="IPR036390">
    <property type="entry name" value="WH_DNA-bd_sf"/>
</dbReference>
<comment type="caution">
    <text evidence="6">The sequence shown here is derived from an EMBL/GenBank/DDBJ whole genome shotgun (WGS) entry which is preliminary data.</text>
</comment>
<reference evidence="6 7" key="1">
    <citation type="submission" date="2019-07" db="EMBL/GenBank/DDBJ databases">
        <title>Whole genome shotgun sequence of Acetobacter nitrogenifigens NBRC 105050.</title>
        <authorList>
            <person name="Hosoyama A."/>
            <person name="Uohara A."/>
            <person name="Ohji S."/>
            <person name="Ichikawa N."/>
        </authorList>
    </citation>
    <scope>NUCLEOTIDE SEQUENCE [LARGE SCALE GENOMIC DNA]</scope>
    <source>
        <strain evidence="6 7">NBRC 105050</strain>
    </source>
</reference>
<proteinExistence type="inferred from homology"/>
<dbReference type="Pfam" id="PF03466">
    <property type="entry name" value="LysR_substrate"/>
    <property type="match status" value="1"/>
</dbReference>
<keyword evidence="7" id="KW-1185">Reference proteome</keyword>
<dbReference type="CDD" id="cd08422">
    <property type="entry name" value="PBP2_CrgA_like"/>
    <property type="match status" value="1"/>
</dbReference>
<dbReference type="Proteomes" id="UP000321635">
    <property type="component" value="Unassembled WGS sequence"/>
</dbReference>
<dbReference type="InterPro" id="IPR000847">
    <property type="entry name" value="LysR_HTH_N"/>
</dbReference>
<dbReference type="GO" id="GO:0003700">
    <property type="term" value="F:DNA-binding transcription factor activity"/>
    <property type="evidence" value="ECO:0007669"/>
    <property type="project" value="InterPro"/>
</dbReference>
<dbReference type="SUPFAM" id="SSF53850">
    <property type="entry name" value="Periplasmic binding protein-like II"/>
    <property type="match status" value="1"/>
</dbReference>
<dbReference type="PANTHER" id="PTHR30537">
    <property type="entry name" value="HTH-TYPE TRANSCRIPTIONAL REGULATOR"/>
    <property type="match status" value="1"/>
</dbReference>
<evidence type="ECO:0000313" key="7">
    <source>
        <dbReference type="Proteomes" id="UP000321635"/>
    </source>
</evidence>
<name>A0A511X763_9PROT</name>
<dbReference type="InterPro" id="IPR036388">
    <property type="entry name" value="WH-like_DNA-bd_sf"/>
</dbReference>